<dbReference type="Pfam" id="PF19280">
    <property type="entry name" value="CERK_C"/>
    <property type="match status" value="1"/>
</dbReference>
<keyword evidence="3" id="KW-1185">Reference proteome</keyword>
<feature type="region of interest" description="Disordered" evidence="1">
    <location>
        <begin position="544"/>
        <end position="563"/>
    </location>
</feature>
<dbReference type="Proteomes" id="UP001318040">
    <property type="component" value="Chromosome 2"/>
</dbReference>
<dbReference type="RefSeq" id="XP_032823394.1">
    <property type="nucleotide sequence ID" value="XM_032967503.1"/>
</dbReference>
<dbReference type="InterPro" id="IPR017438">
    <property type="entry name" value="ATP-NAD_kinase_N"/>
</dbReference>
<dbReference type="InterPro" id="IPR045363">
    <property type="entry name" value="CERK_C"/>
</dbReference>
<feature type="compositionally biased region" description="Low complexity" evidence="1">
    <location>
        <begin position="1"/>
        <end position="11"/>
    </location>
</feature>
<dbReference type="InterPro" id="IPR001206">
    <property type="entry name" value="Diacylglycerol_kinase_cat_dom"/>
</dbReference>
<dbReference type="SUPFAM" id="SSF111331">
    <property type="entry name" value="NAD kinase/diacylglycerol kinase-like"/>
    <property type="match status" value="1"/>
</dbReference>
<dbReference type="GO" id="GO:0006665">
    <property type="term" value="P:sphingolipid metabolic process"/>
    <property type="evidence" value="ECO:0007669"/>
    <property type="project" value="TreeGrafter"/>
</dbReference>
<feature type="compositionally biased region" description="Basic and acidic residues" evidence="1">
    <location>
        <begin position="72"/>
        <end position="83"/>
    </location>
</feature>
<dbReference type="AlphaFoldDB" id="A0AAJ7TTQ2"/>
<accession>A0AAJ7TTQ2</accession>
<dbReference type="PANTHER" id="PTHR12358">
    <property type="entry name" value="SPHINGOSINE KINASE"/>
    <property type="match status" value="1"/>
</dbReference>
<feature type="region of interest" description="Disordered" evidence="1">
    <location>
        <begin position="1"/>
        <end position="103"/>
    </location>
</feature>
<reference evidence="4" key="1">
    <citation type="submission" date="2025-08" db="UniProtKB">
        <authorList>
            <consortium name="RefSeq"/>
        </authorList>
    </citation>
    <scope>IDENTIFICATION</scope>
    <source>
        <tissue evidence="4">Sperm</tissue>
    </source>
</reference>
<protein>
    <submittedName>
        <fullName evidence="4">Ceramide kinase-like protein isoform X2</fullName>
    </submittedName>
</protein>
<sequence length="616" mass="65453">MRISSSTSSSSSGGGREAMMRSPSPVPESPRVAWAEVRGDSAEPRSLSRGARSSASPVSLVSPSPSRGPRGHGSERLAEDGDSGRAGGAESRGAESRGAAMEEEEEAAAAALLLRGIFTIGGKSCDVELRGRALSWSPIVPEAMPGAASAAPAAAGAGEAPAEEWLDLKDVFAVKLKRRRSAGQTKGGTLLGITLFVCRRRQRGHSRLGAAGPAGHDEGKLKEQPLHLGNSSEDHCQTWFYRIRAVLSGFPERPRRLLVFVNPQSHRKEAPELFASRVEPLFKLADIGTHLIVTEREGHALAELQTCDLTGFDGVDGRCGLLHARDEPRCHGFAAHHPRSAAGVWLHSCGHLLPVDVCSLAVRGRLLRFGFSAMLGFGGRSLAIAERHRWMPPNQRRDFAVLKALASLRPVDCEIGFLPASEGASGQTAEGARALKRWDLSAKIPGGAQVGATGEDAAGLLWLHTSGDFLNVTVAAVPCRCAVAPRGLAPDTLLDDGSMSLIAVRSTSRAHFVKYLKRFGSSKSQPNPPFVDSMAVQAVRVTPRGHLSGEDGSSRWGDGEGETAGATDGRCFWNVDGVLLEETGEVHIRVHTRLVTLYGCSLGHDDEDAAMKCNCL</sequence>
<dbReference type="CTD" id="375298"/>
<feature type="compositionally biased region" description="Basic and acidic residues" evidence="1">
    <location>
        <begin position="215"/>
        <end position="225"/>
    </location>
</feature>
<feature type="compositionally biased region" description="Low complexity" evidence="1">
    <location>
        <begin position="45"/>
        <end position="68"/>
    </location>
</feature>
<dbReference type="InterPro" id="IPR050187">
    <property type="entry name" value="Lipid_Phosphate_FormReg"/>
</dbReference>
<feature type="region of interest" description="Disordered" evidence="1">
    <location>
        <begin position="207"/>
        <end position="226"/>
    </location>
</feature>
<dbReference type="InterPro" id="IPR016064">
    <property type="entry name" value="NAD/diacylglycerol_kinase_sf"/>
</dbReference>
<dbReference type="Gene3D" id="2.60.200.40">
    <property type="match status" value="1"/>
</dbReference>
<gene>
    <name evidence="4" type="primary">CERKL</name>
</gene>
<evidence type="ECO:0000313" key="4">
    <source>
        <dbReference type="RefSeq" id="XP_032823394.1"/>
    </source>
</evidence>
<evidence type="ECO:0000259" key="2">
    <source>
        <dbReference type="PROSITE" id="PS50146"/>
    </source>
</evidence>
<dbReference type="GO" id="GO:0001727">
    <property type="term" value="F:lipid kinase activity"/>
    <property type="evidence" value="ECO:0007669"/>
    <property type="project" value="TreeGrafter"/>
</dbReference>
<evidence type="ECO:0000313" key="3">
    <source>
        <dbReference type="Proteomes" id="UP001318040"/>
    </source>
</evidence>
<organism evidence="3 4">
    <name type="scientific">Petromyzon marinus</name>
    <name type="common">Sea lamprey</name>
    <dbReference type="NCBI Taxonomy" id="7757"/>
    <lineage>
        <taxon>Eukaryota</taxon>
        <taxon>Metazoa</taxon>
        <taxon>Chordata</taxon>
        <taxon>Craniata</taxon>
        <taxon>Vertebrata</taxon>
        <taxon>Cyclostomata</taxon>
        <taxon>Hyperoartia</taxon>
        <taxon>Petromyzontiformes</taxon>
        <taxon>Petromyzontidae</taxon>
        <taxon>Petromyzon</taxon>
    </lineage>
</organism>
<feature type="compositionally biased region" description="Low complexity" evidence="1">
    <location>
        <begin position="88"/>
        <end position="99"/>
    </location>
</feature>
<evidence type="ECO:0000256" key="1">
    <source>
        <dbReference type="SAM" id="MobiDB-lite"/>
    </source>
</evidence>
<dbReference type="Pfam" id="PF00781">
    <property type="entry name" value="DAGK_cat"/>
    <property type="match status" value="1"/>
</dbReference>
<feature type="domain" description="DAGKc" evidence="2">
    <location>
        <begin position="252"/>
        <end position="315"/>
    </location>
</feature>
<dbReference type="PANTHER" id="PTHR12358:SF26">
    <property type="entry name" value="CERAMIDE KINASE-LIKE PROTEIN"/>
    <property type="match status" value="1"/>
</dbReference>
<name>A0AAJ7TTQ2_PETMA</name>
<dbReference type="Gene3D" id="3.40.50.10330">
    <property type="entry name" value="Probable inorganic polyphosphate/atp-NAD kinase, domain 1"/>
    <property type="match status" value="1"/>
</dbReference>
<dbReference type="GO" id="GO:0016020">
    <property type="term" value="C:membrane"/>
    <property type="evidence" value="ECO:0007669"/>
    <property type="project" value="GOC"/>
</dbReference>
<dbReference type="PROSITE" id="PS50146">
    <property type="entry name" value="DAGK"/>
    <property type="match status" value="1"/>
</dbReference>
<proteinExistence type="predicted"/>